<dbReference type="Proteomes" id="UP001055102">
    <property type="component" value="Unassembled WGS sequence"/>
</dbReference>
<dbReference type="RefSeq" id="WP_238278269.1">
    <property type="nucleotide sequence ID" value="NZ_BPQR01000081.1"/>
</dbReference>
<accession>A0ABQ4T2N1</accession>
<protein>
    <submittedName>
        <fullName evidence="1">Uncharacterized protein</fullName>
    </submittedName>
</protein>
<comment type="caution">
    <text evidence="1">The sequence shown here is derived from an EMBL/GenBank/DDBJ whole genome shotgun (WGS) entry which is preliminary data.</text>
</comment>
<evidence type="ECO:0000313" key="2">
    <source>
        <dbReference type="Proteomes" id="UP001055102"/>
    </source>
</evidence>
<gene>
    <name evidence="1" type="ORF">AOPFMNJM_3849</name>
</gene>
<sequence>MKTDWQSLSDLAQARGLSLAEARSLAERMHWPMVFKTRETLVLAPPAAPEG</sequence>
<evidence type="ECO:0000313" key="1">
    <source>
        <dbReference type="EMBL" id="GJE08510.1"/>
    </source>
</evidence>
<name>A0ABQ4T2N1_9HYPH</name>
<reference evidence="1" key="2">
    <citation type="submission" date="2021-08" db="EMBL/GenBank/DDBJ databases">
        <authorList>
            <person name="Tani A."/>
            <person name="Ola A."/>
            <person name="Ogura Y."/>
            <person name="Katsura K."/>
            <person name="Hayashi T."/>
        </authorList>
    </citation>
    <scope>NUCLEOTIDE SEQUENCE</scope>
    <source>
        <strain evidence="1">LMG 23639</strain>
    </source>
</reference>
<keyword evidence="2" id="KW-1185">Reference proteome</keyword>
<organism evidence="1 2">
    <name type="scientific">Methylobacterium jeotgali</name>
    <dbReference type="NCBI Taxonomy" id="381630"/>
    <lineage>
        <taxon>Bacteria</taxon>
        <taxon>Pseudomonadati</taxon>
        <taxon>Pseudomonadota</taxon>
        <taxon>Alphaproteobacteria</taxon>
        <taxon>Hyphomicrobiales</taxon>
        <taxon>Methylobacteriaceae</taxon>
        <taxon>Methylobacterium</taxon>
    </lineage>
</organism>
<dbReference type="EMBL" id="BPQR01000081">
    <property type="protein sequence ID" value="GJE08510.1"/>
    <property type="molecule type" value="Genomic_DNA"/>
</dbReference>
<proteinExistence type="predicted"/>
<reference evidence="1" key="1">
    <citation type="journal article" date="2021" name="Front. Microbiol.">
        <title>Comprehensive Comparative Genomics and Phenotyping of Methylobacterium Species.</title>
        <authorList>
            <person name="Alessa O."/>
            <person name="Ogura Y."/>
            <person name="Fujitani Y."/>
            <person name="Takami H."/>
            <person name="Hayashi T."/>
            <person name="Sahin N."/>
            <person name="Tani A."/>
        </authorList>
    </citation>
    <scope>NUCLEOTIDE SEQUENCE</scope>
    <source>
        <strain evidence="1">LMG 23639</strain>
    </source>
</reference>